<evidence type="ECO:0000256" key="1">
    <source>
        <dbReference type="SAM" id="MobiDB-lite"/>
    </source>
</evidence>
<proteinExistence type="predicted"/>
<comment type="caution">
    <text evidence="2">The sequence shown here is derived from an EMBL/GenBank/DDBJ whole genome shotgun (WGS) entry which is preliminary data.</text>
</comment>
<keyword evidence="3" id="KW-1185">Reference proteome</keyword>
<evidence type="ECO:0000313" key="2">
    <source>
        <dbReference type="EMBL" id="OAQ97982.1"/>
    </source>
</evidence>
<sequence length="59" mass="6250">MVLEMDAAFWVEAFQLNSEGHLDSGGGASHENHGPDFAFSSQGGDTGRQVICDGNSSYD</sequence>
<gene>
    <name evidence="2" type="ORF">LLEC1_04162</name>
</gene>
<accession>A0A179I6T1</accession>
<feature type="region of interest" description="Disordered" evidence="1">
    <location>
        <begin position="21"/>
        <end position="59"/>
    </location>
</feature>
<dbReference type="AlphaFoldDB" id="A0A179I6T1"/>
<dbReference type="Proteomes" id="UP000243081">
    <property type="component" value="Unassembled WGS sequence"/>
</dbReference>
<dbReference type="EMBL" id="LUKN01003130">
    <property type="protein sequence ID" value="OAQ97982.1"/>
    <property type="molecule type" value="Genomic_DNA"/>
</dbReference>
<evidence type="ECO:0000313" key="3">
    <source>
        <dbReference type="Proteomes" id="UP000243081"/>
    </source>
</evidence>
<reference evidence="2 3" key="1">
    <citation type="submission" date="2016-03" db="EMBL/GenBank/DDBJ databases">
        <title>Fine-scale spatial genetic structure of a fungal parasite of coffee scale insects.</title>
        <authorList>
            <person name="Jackson D."/>
            <person name="Zemenick K.A."/>
            <person name="Malloure B."/>
            <person name="Quandt C.A."/>
            <person name="James T.Y."/>
        </authorList>
    </citation>
    <scope>NUCLEOTIDE SEQUENCE [LARGE SCALE GENOMIC DNA]</scope>
    <source>
        <strain evidence="2 3">UM487</strain>
    </source>
</reference>
<protein>
    <submittedName>
        <fullName evidence="2">Uncharacterized protein</fullName>
    </submittedName>
</protein>
<organism evidence="2 3">
    <name type="scientific">Cordyceps confragosa</name>
    <name type="common">Lecanicillium lecanii</name>
    <dbReference type="NCBI Taxonomy" id="2714763"/>
    <lineage>
        <taxon>Eukaryota</taxon>
        <taxon>Fungi</taxon>
        <taxon>Dikarya</taxon>
        <taxon>Ascomycota</taxon>
        <taxon>Pezizomycotina</taxon>
        <taxon>Sordariomycetes</taxon>
        <taxon>Hypocreomycetidae</taxon>
        <taxon>Hypocreales</taxon>
        <taxon>Cordycipitaceae</taxon>
        <taxon>Akanthomyces</taxon>
    </lineage>
</organism>
<name>A0A179I6T1_CORDF</name>